<feature type="chain" id="PRO_5011520481" description="Beta-lactamase" evidence="1">
    <location>
        <begin position="19"/>
        <end position="82"/>
    </location>
</feature>
<organism evidence="2 3">
    <name type="scientific">Stigmatella erecta</name>
    <dbReference type="NCBI Taxonomy" id="83460"/>
    <lineage>
        <taxon>Bacteria</taxon>
        <taxon>Pseudomonadati</taxon>
        <taxon>Myxococcota</taxon>
        <taxon>Myxococcia</taxon>
        <taxon>Myxococcales</taxon>
        <taxon>Cystobacterineae</taxon>
        <taxon>Archangiaceae</taxon>
        <taxon>Stigmatella</taxon>
    </lineage>
</organism>
<proteinExistence type="predicted"/>
<dbReference type="Proteomes" id="UP000199181">
    <property type="component" value="Unassembled WGS sequence"/>
</dbReference>
<protein>
    <recommendedName>
        <fullName evidence="4">Beta-lactamase</fullName>
    </recommendedName>
</protein>
<accession>A0A1I0L7E7</accession>
<evidence type="ECO:0008006" key="4">
    <source>
        <dbReference type="Google" id="ProtNLM"/>
    </source>
</evidence>
<evidence type="ECO:0000256" key="1">
    <source>
        <dbReference type="SAM" id="SignalP"/>
    </source>
</evidence>
<name>A0A1I0L7E7_9BACT</name>
<evidence type="ECO:0000313" key="2">
    <source>
        <dbReference type="EMBL" id="SEU35523.1"/>
    </source>
</evidence>
<dbReference type="AlphaFoldDB" id="A0A1I0L7E7"/>
<evidence type="ECO:0000313" key="3">
    <source>
        <dbReference type="Proteomes" id="UP000199181"/>
    </source>
</evidence>
<keyword evidence="1" id="KW-0732">Signal</keyword>
<gene>
    <name evidence="2" type="ORF">SAMN05443639_120107</name>
</gene>
<dbReference type="RefSeq" id="WP_093525353.1">
    <property type="nucleotide sequence ID" value="NZ_FOIJ01000020.1"/>
</dbReference>
<dbReference type="EMBL" id="FOIJ01000020">
    <property type="protein sequence ID" value="SEU35523.1"/>
    <property type="molecule type" value="Genomic_DNA"/>
</dbReference>
<sequence length="82" mass="8681">MHGPALLAAALFAGKVLAAIPERNGQPPPVFATLEHCLRPSLLKSGEPLPGWSLQERMAYYHVPGVAIAVLKDGKVVQAAGW</sequence>
<keyword evidence="3" id="KW-1185">Reference proteome</keyword>
<reference evidence="3" key="1">
    <citation type="submission" date="2016-10" db="EMBL/GenBank/DDBJ databases">
        <authorList>
            <person name="Varghese N."/>
            <person name="Submissions S."/>
        </authorList>
    </citation>
    <scope>NUCLEOTIDE SEQUENCE [LARGE SCALE GENOMIC DNA]</scope>
    <source>
        <strain evidence="3">DSM 16858</strain>
    </source>
</reference>
<feature type="signal peptide" evidence="1">
    <location>
        <begin position="1"/>
        <end position="18"/>
    </location>
</feature>